<gene>
    <name evidence="3" type="ORF">ODI_02832</name>
    <name evidence="4" type="ORF">ODI_R2758</name>
</gene>
<dbReference type="SUPFAM" id="SSF54637">
    <property type="entry name" value="Thioesterase/thiol ester dehydrase-isomerase"/>
    <property type="match status" value="1"/>
</dbReference>
<evidence type="ECO:0000256" key="1">
    <source>
        <dbReference type="ARBA" id="ARBA00005953"/>
    </source>
</evidence>
<dbReference type="GO" id="GO:0047617">
    <property type="term" value="F:fatty acyl-CoA hydrolase activity"/>
    <property type="evidence" value="ECO:0007669"/>
    <property type="project" value="TreeGrafter"/>
</dbReference>
<dbReference type="PANTHER" id="PTHR31793:SF27">
    <property type="entry name" value="NOVEL THIOESTERASE SUPERFAMILY DOMAIN AND SAPOSIN A-TYPE DOMAIN CONTAINING PROTEIN (0610012H03RIK)"/>
    <property type="match status" value="1"/>
</dbReference>
<evidence type="ECO:0000313" key="5">
    <source>
        <dbReference type="Proteomes" id="UP000078558"/>
    </source>
</evidence>
<keyword evidence="2" id="KW-0378">Hydrolase</keyword>
<evidence type="ECO:0000256" key="2">
    <source>
        <dbReference type="ARBA" id="ARBA00022801"/>
    </source>
</evidence>
<comment type="similarity">
    <text evidence="1">Belongs to the 4-hydroxybenzoyl-CoA thioesterase family.</text>
</comment>
<dbReference type="EMBL" id="LT907988">
    <property type="protein sequence ID" value="SOE50513.1"/>
    <property type="molecule type" value="Genomic_DNA"/>
</dbReference>
<dbReference type="CDD" id="cd00586">
    <property type="entry name" value="4HBT"/>
    <property type="match status" value="1"/>
</dbReference>
<accession>A0A1C3JZU3</accession>
<dbReference type="Proteomes" id="UP000078558">
    <property type="component" value="Chromosome I"/>
</dbReference>
<keyword evidence="5" id="KW-1185">Reference proteome</keyword>
<name>A0A1C3JZU3_9BURK</name>
<sequence length="146" mass="16258">MSDRPVARTRDDFAHFRPIATRWMDNDVYGHVNNVTYYAYFDTVVNGYLIEQGVLDIARSPVIGLVVETGCQYLSSVAFPDALEAGLRVTRLGNASVRYEVGIFRAGASTASAQGHFVHVYVDRETRRPVSLPPPMRQALAALLRQ</sequence>
<dbReference type="STRING" id="1851544.ODI_02832"/>
<reference evidence="4 5" key="2">
    <citation type="submission" date="2017-08" db="EMBL/GenBank/DDBJ databases">
        <authorList>
            <person name="de Groot N.N."/>
        </authorList>
    </citation>
    <scope>NUCLEOTIDE SEQUENCE [LARGE SCALE GENOMIC DNA]</scope>
    <source>
        <strain evidence="4">Orrdi1</strain>
    </source>
</reference>
<evidence type="ECO:0000313" key="3">
    <source>
        <dbReference type="EMBL" id="SBT24761.1"/>
    </source>
</evidence>
<dbReference type="RefSeq" id="WP_067751446.1">
    <property type="nucleotide sequence ID" value="NZ_LT907988.1"/>
</dbReference>
<dbReference type="InterPro" id="IPR029069">
    <property type="entry name" value="HotDog_dom_sf"/>
</dbReference>
<dbReference type="KEGG" id="odi:ODI_R2758"/>
<organism evidence="3 5">
    <name type="scientific">Orrella dioscoreae</name>
    <dbReference type="NCBI Taxonomy" id="1851544"/>
    <lineage>
        <taxon>Bacteria</taxon>
        <taxon>Pseudomonadati</taxon>
        <taxon>Pseudomonadota</taxon>
        <taxon>Betaproteobacteria</taxon>
        <taxon>Burkholderiales</taxon>
        <taxon>Alcaligenaceae</taxon>
        <taxon>Orrella</taxon>
    </lineage>
</organism>
<dbReference type="Gene3D" id="3.10.129.10">
    <property type="entry name" value="Hotdog Thioesterase"/>
    <property type="match status" value="1"/>
</dbReference>
<evidence type="ECO:0000313" key="4">
    <source>
        <dbReference type="EMBL" id="SOE50513.1"/>
    </source>
</evidence>
<dbReference type="InterPro" id="IPR050563">
    <property type="entry name" value="4-hydroxybenzoyl-CoA_TE"/>
</dbReference>
<dbReference type="PANTHER" id="PTHR31793">
    <property type="entry name" value="4-HYDROXYBENZOYL-COA THIOESTERASE FAMILY MEMBER"/>
    <property type="match status" value="1"/>
</dbReference>
<proteinExistence type="inferred from homology"/>
<dbReference type="OrthoDB" id="9799036at2"/>
<dbReference type="EMBL" id="FLRC01000011">
    <property type="protein sequence ID" value="SBT24761.1"/>
    <property type="molecule type" value="Genomic_DNA"/>
</dbReference>
<reference evidence="3 5" key="1">
    <citation type="submission" date="2016-06" db="EMBL/GenBank/DDBJ databases">
        <authorList>
            <person name="Kjaerup R.B."/>
            <person name="Dalgaard T.S."/>
            <person name="Juul-Madsen H.R."/>
        </authorList>
    </citation>
    <scope>NUCLEOTIDE SEQUENCE [LARGE SCALE GENOMIC DNA]</scope>
    <source>
        <strain evidence="3">Orrdi1</strain>
    </source>
</reference>
<protein>
    <submittedName>
        <fullName evidence="3">Putative 4-hydroxybenzoyl-CoA thioesterase</fullName>
    </submittedName>
</protein>
<dbReference type="AlphaFoldDB" id="A0A1C3JZU3"/>
<dbReference type="Pfam" id="PF13279">
    <property type="entry name" value="4HBT_2"/>
    <property type="match status" value="1"/>
</dbReference>